<dbReference type="InterPro" id="IPR013783">
    <property type="entry name" value="Ig-like_fold"/>
</dbReference>
<comment type="subcellular location">
    <subcellularLocation>
        <location evidence="1">Membrane</location>
    </subcellularLocation>
</comment>
<keyword evidence="8" id="KW-1185">Reference proteome</keyword>
<dbReference type="PANTHER" id="PTHR11860:SF115">
    <property type="entry name" value="IMMUNOGLOBULIN SUBTYPE DOMAIN-CONTAINING PROTEIN"/>
    <property type="match status" value="1"/>
</dbReference>
<dbReference type="InterPro" id="IPR050671">
    <property type="entry name" value="CD300_family_receptors"/>
</dbReference>
<dbReference type="EMBL" id="JACASE010000006">
    <property type="protein sequence ID" value="KAF6455208.1"/>
    <property type="molecule type" value="Genomic_DNA"/>
</dbReference>
<proteinExistence type="predicted"/>
<dbReference type="PROSITE" id="PS50835">
    <property type="entry name" value="IG_LIKE"/>
    <property type="match status" value="1"/>
</dbReference>
<evidence type="ECO:0000256" key="4">
    <source>
        <dbReference type="SAM" id="MobiDB-lite"/>
    </source>
</evidence>
<dbReference type="SUPFAM" id="SSF48726">
    <property type="entry name" value="Immunoglobulin"/>
    <property type="match status" value="1"/>
</dbReference>
<dbReference type="Gene3D" id="2.60.40.10">
    <property type="entry name" value="Immunoglobulins"/>
    <property type="match status" value="1"/>
</dbReference>
<feature type="region of interest" description="Disordered" evidence="4">
    <location>
        <begin position="344"/>
        <end position="369"/>
    </location>
</feature>
<evidence type="ECO:0000313" key="8">
    <source>
        <dbReference type="Proteomes" id="UP000593571"/>
    </source>
</evidence>
<dbReference type="Proteomes" id="UP000593571">
    <property type="component" value="Unassembled WGS sequence"/>
</dbReference>
<dbReference type="PANTHER" id="PTHR11860">
    <property type="entry name" value="POLYMERIC-IMMUNOGLOBULIN RECEPTOR"/>
    <property type="match status" value="1"/>
</dbReference>
<evidence type="ECO:0000313" key="7">
    <source>
        <dbReference type="EMBL" id="KAF6455208.1"/>
    </source>
</evidence>
<dbReference type="Pfam" id="PF07686">
    <property type="entry name" value="V-set"/>
    <property type="match status" value="1"/>
</dbReference>
<organism evidence="7 8">
    <name type="scientific">Rousettus aegyptiacus</name>
    <name type="common">Egyptian fruit bat</name>
    <name type="synonym">Pteropus aegyptiacus</name>
    <dbReference type="NCBI Taxonomy" id="9407"/>
    <lineage>
        <taxon>Eukaryota</taxon>
        <taxon>Metazoa</taxon>
        <taxon>Chordata</taxon>
        <taxon>Craniata</taxon>
        <taxon>Vertebrata</taxon>
        <taxon>Euteleostomi</taxon>
        <taxon>Mammalia</taxon>
        <taxon>Eutheria</taxon>
        <taxon>Laurasiatheria</taxon>
        <taxon>Chiroptera</taxon>
        <taxon>Yinpterochiroptera</taxon>
        <taxon>Pteropodoidea</taxon>
        <taxon>Pteropodidae</taxon>
        <taxon>Rousettinae</taxon>
        <taxon>Rousettus</taxon>
    </lineage>
</organism>
<evidence type="ECO:0000256" key="5">
    <source>
        <dbReference type="SAM" id="Phobius"/>
    </source>
</evidence>
<keyword evidence="5" id="KW-1133">Transmembrane helix</keyword>
<feature type="region of interest" description="Disordered" evidence="4">
    <location>
        <begin position="46"/>
        <end position="67"/>
    </location>
</feature>
<dbReference type="OrthoDB" id="8959642at2759"/>
<protein>
    <submittedName>
        <fullName evidence="7">CD300a molecule</fullName>
    </submittedName>
</protein>
<name>A0A7J8G5P6_ROUAE</name>
<evidence type="ECO:0000256" key="3">
    <source>
        <dbReference type="ARBA" id="ARBA00023136"/>
    </source>
</evidence>
<dbReference type="GO" id="GO:0004888">
    <property type="term" value="F:transmembrane signaling receptor activity"/>
    <property type="evidence" value="ECO:0007669"/>
    <property type="project" value="TreeGrafter"/>
</dbReference>
<dbReference type="AlphaFoldDB" id="A0A7J8G5P6"/>
<feature type="transmembrane region" description="Helical" evidence="5">
    <location>
        <begin position="248"/>
        <end position="272"/>
    </location>
</feature>
<feature type="domain" description="Ig-like" evidence="6">
    <location>
        <begin position="84"/>
        <end position="188"/>
    </location>
</feature>
<evidence type="ECO:0000256" key="1">
    <source>
        <dbReference type="ARBA" id="ARBA00004370"/>
    </source>
</evidence>
<dbReference type="InterPro" id="IPR007110">
    <property type="entry name" value="Ig-like_dom"/>
</dbReference>
<keyword evidence="3 5" id="KW-0472">Membrane</keyword>
<dbReference type="SMART" id="SM00409">
    <property type="entry name" value="IG"/>
    <property type="match status" value="1"/>
</dbReference>
<evidence type="ECO:0000259" key="6">
    <source>
        <dbReference type="PROSITE" id="PS50835"/>
    </source>
</evidence>
<comment type="caution">
    <text evidence="7">The sequence shown here is derived from an EMBL/GenBank/DDBJ whole genome shotgun (WGS) entry which is preliminary data.</text>
</comment>
<dbReference type="InterPro" id="IPR036179">
    <property type="entry name" value="Ig-like_dom_sf"/>
</dbReference>
<sequence length="369" mass="41154">MRGGGGLWPCSSPERNKRLEQGRGWLAEKRKWDAWGLGPPLHLRPKPRIRLESDAGAGDRSAGEMGQQGRASWLPSALLLLWVPGSLSLSCPRTVEGTVGGSLTVRCRYKEEFRKSTKYWSKENHLFSWKIVQTRDSERNGHVSIRDHPAHLTFTVTLEKLTKDDEDTYTCGIDVPMAPDPTSEVVVSVFPAAPTSATYESPTSITSANTSTVTTEIPAESTTLPVVEVTSITNSQKDQKDTQQNQDWTFYVLLSLSALLLLLLAGASLWACRRRRTRAGGNPEPLQKPRQGPQQTEPCYANLELQTLPLCEPGQPRQEETEYSTVGAPREEVHYSSVVFNTQSQDSKDTALHQRPWPQEPEYSVIRKT</sequence>
<dbReference type="Pfam" id="PF15330">
    <property type="entry name" value="SIT"/>
    <property type="match status" value="1"/>
</dbReference>
<dbReference type="CDD" id="cd05716">
    <property type="entry name" value="IgV_pIgR_like"/>
    <property type="match status" value="1"/>
</dbReference>
<keyword evidence="2 5" id="KW-0812">Transmembrane</keyword>
<reference evidence="7 8" key="1">
    <citation type="journal article" date="2020" name="Nature">
        <title>Six reference-quality genomes reveal evolution of bat adaptations.</title>
        <authorList>
            <person name="Jebb D."/>
            <person name="Huang Z."/>
            <person name="Pippel M."/>
            <person name="Hughes G.M."/>
            <person name="Lavrichenko K."/>
            <person name="Devanna P."/>
            <person name="Winkler S."/>
            <person name="Jermiin L.S."/>
            <person name="Skirmuntt E.C."/>
            <person name="Katzourakis A."/>
            <person name="Burkitt-Gray L."/>
            <person name="Ray D.A."/>
            <person name="Sullivan K.A.M."/>
            <person name="Roscito J.G."/>
            <person name="Kirilenko B.M."/>
            <person name="Davalos L.M."/>
            <person name="Corthals A.P."/>
            <person name="Power M.L."/>
            <person name="Jones G."/>
            <person name="Ransome R.D."/>
            <person name="Dechmann D.K.N."/>
            <person name="Locatelli A.G."/>
            <person name="Puechmaille S.J."/>
            <person name="Fedrigo O."/>
            <person name="Jarvis E.D."/>
            <person name="Hiller M."/>
            <person name="Vernes S.C."/>
            <person name="Myers E.W."/>
            <person name="Teeling E.C."/>
        </authorList>
    </citation>
    <scope>NUCLEOTIDE SEQUENCE [LARGE SCALE GENOMIC DNA]</scope>
    <source>
        <strain evidence="7">MRouAeg1</strain>
        <tissue evidence="7">Muscle</tissue>
    </source>
</reference>
<gene>
    <name evidence="7" type="ORF">HJG63_002444</name>
</gene>
<dbReference type="InterPro" id="IPR013106">
    <property type="entry name" value="Ig_V-set"/>
</dbReference>
<evidence type="ECO:0000256" key="2">
    <source>
        <dbReference type="ARBA" id="ARBA00022692"/>
    </source>
</evidence>
<accession>A0A7J8G5P6</accession>
<dbReference type="GO" id="GO:0005886">
    <property type="term" value="C:plasma membrane"/>
    <property type="evidence" value="ECO:0007669"/>
    <property type="project" value="TreeGrafter"/>
</dbReference>
<dbReference type="InterPro" id="IPR003599">
    <property type="entry name" value="Ig_sub"/>
</dbReference>